<proteinExistence type="predicted"/>
<dbReference type="Proteomes" id="UP000800093">
    <property type="component" value="Unassembled WGS sequence"/>
</dbReference>
<accession>A0A9P4K3C2</accession>
<keyword evidence="3" id="KW-1185">Reference proteome</keyword>
<dbReference type="AlphaFoldDB" id="A0A9P4K3C2"/>
<evidence type="ECO:0000313" key="2">
    <source>
        <dbReference type="EMBL" id="KAF2261141.1"/>
    </source>
</evidence>
<feature type="compositionally biased region" description="Pro residues" evidence="1">
    <location>
        <begin position="122"/>
        <end position="132"/>
    </location>
</feature>
<dbReference type="EMBL" id="ML986663">
    <property type="protein sequence ID" value="KAF2261141.1"/>
    <property type="molecule type" value="Genomic_DNA"/>
</dbReference>
<evidence type="ECO:0000313" key="3">
    <source>
        <dbReference type="Proteomes" id="UP000800093"/>
    </source>
</evidence>
<gene>
    <name evidence="2" type="ORF">CC78DRAFT_362039</name>
</gene>
<evidence type="ECO:0000256" key="1">
    <source>
        <dbReference type="SAM" id="MobiDB-lite"/>
    </source>
</evidence>
<sequence>MVGSLKRPAASSSSQGWVGRYRSRRILGALTSIFLAPWALLRFHRTTRHAFLGERLARGRWPHRLDSVASGPSPFAWLVVLEMGTKAGPRALASIFLRPLHFSRWRSPGALPAAASRALPKRGPPQLSPSPEPCETLYQATSRP</sequence>
<reference evidence="3" key="1">
    <citation type="journal article" date="2020" name="Stud. Mycol.">
        <title>101 Dothideomycetes genomes: A test case for predicting lifestyles and emergence of pathogens.</title>
        <authorList>
            <person name="Haridas S."/>
            <person name="Albert R."/>
            <person name="Binder M."/>
            <person name="Bloem J."/>
            <person name="LaButti K."/>
            <person name="Salamov A."/>
            <person name="Andreopoulos B."/>
            <person name="Baker S."/>
            <person name="Barry K."/>
            <person name="Bills G."/>
            <person name="Bluhm B."/>
            <person name="Cannon C."/>
            <person name="Castanera R."/>
            <person name="Culley D."/>
            <person name="Daum C."/>
            <person name="Ezra D."/>
            <person name="Gonzalez J."/>
            <person name="Henrissat B."/>
            <person name="Kuo A."/>
            <person name="Liang C."/>
            <person name="Lipzen A."/>
            <person name="Lutzoni F."/>
            <person name="Magnuson J."/>
            <person name="Mondo S."/>
            <person name="Nolan M."/>
            <person name="Ohm R."/>
            <person name="Pangilinan J."/>
            <person name="Park H.-J."/>
            <person name="Ramirez L."/>
            <person name="Alfaro M."/>
            <person name="Sun H."/>
            <person name="Tritt A."/>
            <person name="Yoshinaga Y."/>
            <person name="Zwiers L.-H."/>
            <person name="Turgeon B."/>
            <person name="Goodwin S."/>
            <person name="Spatafora J."/>
            <person name="Crous P."/>
            <person name="Grigoriev I."/>
        </authorList>
    </citation>
    <scope>NUCLEOTIDE SEQUENCE [LARGE SCALE GENOMIC DNA]</scope>
    <source>
        <strain evidence="3">CBS 304.66</strain>
    </source>
</reference>
<feature type="region of interest" description="Disordered" evidence="1">
    <location>
        <begin position="113"/>
        <end position="144"/>
    </location>
</feature>
<comment type="caution">
    <text evidence="2">The sequence shown here is derived from an EMBL/GenBank/DDBJ whole genome shotgun (WGS) entry which is preliminary data.</text>
</comment>
<protein>
    <submittedName>
        <fullName evidence="2">Uncharacterized protein</fullName>
    </submittedName>
</protein>
<organism evidence="2 3">
    <name type="scientific">Lojkania enalia</name>
    <dbReference type="NCBI Taxonomy" id="147567"/>
    <lineage>
        <taxon>Eukaryota</taxon>
        <taxon>Fungi</taxon>
        <taxon>Dikarya</taxon>
        <taxon>Ascomycota</taxon>
        <taxon>Pezizomycotina</taxon>
        <taxon>Dothideomycetes</taxon>
        <taxon>Pleosporomycetidae</taxon>
        <taxon>Pleosporales</taxon>
        <taxon>Pleosporales incertae sedis</taxon>
        <taxon>Lojkania</taxon>
    </lineage>
</organism>
<name>A0A9P4K3C2_9PLEO</name>